<evidence type="ECO:0000259" key="2">
    <source>
        <dbReference type="Pfam" id="PF07916"/>
    </source>
</evidence>
<dbReference type="RefSeq" id="WP_036766179.1">
    <property type="nucleotide sequence ID" value="NZ_UATL01000006.1"/>
</dbReference>
<evidence type="ECO:0000313" key="4">
    <source>
        <dbReference type="Proteomes" id="UP000251647"/>
    </source>
</evidence>
<dbReference type="AlphaFoldDB" id="A0A2X1ZLF2"/>
<dbReference type="EMBL" id="UATL01000006">
    <property type="protein sequence ID" value="SPY45175.1"/>
    <property type="molecule type" value="Genomic_DNA"/>
</dbReference>
<feature type="domain" description="TraG N-terminal Proteobacteria" evidence="2">
    <location>
        <begin position="8"/>
        <end position="368"/>
    </location>
</feature>
<proteinExistence type="predicted"/>
<feature type="transmembrane region" description="Helical" evidence="1">
    <location>
        <begin position="61"/>
        <end position="78"/>
    </location>
</feature>
<gene>
    <name evidence="3" type="ORF">NCTC11647_03959</name>
</gene>
<keyword evidence="1" id="KW-0472">Membrane</keyword>
<keyword evidence="1" id="KW-0812">Transmembrane</keyword>
<evidence type="ECO:0000313" key="3">
    <source>
        <dbReference type="EMBL" id="SPY45175.1"/>
    </source>
</evidence>
<accession>A0A2X1ZLF2</accession>
<sequence length="397" mass="44342">MATNVMDVYTFTGGKTAWAVFNALATFFNGTSWVDLMFMVGAIAVFITAVQFFFTRDPNQILMYFFSYLLITTLLLAPKVTVRIDDSSGLGRTYLVDNVPIGVAAPISYATMFMYGMAHVIDTVFRLPNDAAYSKSGMLFGSKVIGLTNQVSIQDSKLKNYWSQYLQNCIRKDMTINNKYTWSQFANATDIFEFLRNNRPSPVRRILMDGDFITCKEALPKLEKRFNEEAEKQWPLLSNWANVGRVGQEQGVIKTAVANSYNTFFGINKGASETLRQNLAINAIRDGLYDGAASVNASASAFNYARTHSQMQTQSALTTMGLNAMEWLPIIHSALILLLACSSIPVFLMAFIPNMTARMLKGYCGGGVLPHCPLADVFQFYQYDHDLPARSGWGKYD</sequence>
<feature type="transmembrane region" description="Helical" evidence="1">
    <location>
        <begin position="36"/>
        <end position="54"/>
    </location>
</feature>
<organism evidence="3 4">
    <name type="scientific">Photobacterium damselae</name>
    <dbReference type="NCBI Taxonomy" id="38293"/>
    <lineage>
        <taxon>Bacteria</taxon>
        <taxon>Pseudomonadati</taxon>
        <taxon>Pseudomonadota</taxon>
        <taxon>Gammaproteobacteria</taxon>
        <taxon>Vibrionales</taxon>
        <taxon>Vibrionaceae</taxon>
        <taxon>Photobacterium</taxon>
    </lineage>
</organism>
<reference evidence="3 4" key="1">
    <citation type="submission" date="2018-06" db="EMBL/GenBank/DDBJ databases">
        <authorList>
            <consortium name="Pathogen Informatics"/>
            <person name="Doyle S."/>
        </authorList>
    </citation>
    <scope>NUCLEOTIDE SEQUENCE [LARGE SCALE GENOMIC DNA]</scope>
    <source>
        <strain evidence="3 4">NCTC11647</strain>
    </source>
</reference>
<dbReference type="Pfam" id="PF07916">
    <property type="entry name" value="TraG_N"/>
    <property type="match status" value="1"/>
</dbReference>
<evidence type="ECO:0000256" key="1">
    <source>
        <dbReference type="SAM" id="Phobius"/>
    </source>
</evidence>
<feature type="transmembrane region" description="Helical" evidence="1">
    <location>
        <begin position="327"/>
        <end position="352"/>
    </location>
</feature>
<keyword evidence="1" id="KW-1133">Transmembrane helix</keyword>
<dbReference type="InterPro" id="IPR012931">
    <property type="entry name" value="TraG_N_Proteobacteria"/>
</dbReference>
<protein>
    <submittedName>
        <fullName evidence="3">Conjugal transfer mating pair stabilization protein TraG</fullName>
    </submittedName>
</protein>
<dbReference type="Proteomes" id="UP000251647">
    <property type="component" value="Unassembled WGS sequence"/>
</dbReference>
<name>A0A2X1ZLF2_PHODM</name>